<feature type="compositionally biased region" description="Basic and acidic residues" evidence="1">
    <location>
        <begin position="51"/>
        <end position="61"/>
    </location>
</feature>
<reference evidence="2" key="1">
    <citation type="journal article" name="BMC Genomics">
        <title>Long-read sequencing and de novo genome assembly of marine medaka (Oryzias melastigma).</title>
        <authorList>
            <person name="Liang P."/>
            <person name="Saqib H.S.A."/>
            <person name="Ni X."/>
            <person name="Shen Y."/>
        </authorList>
    </citation>
    <scope>NUCLEOTIDE SEQUENCE</scope>
    <source>
        <strain evidence="2">Bigg-433</strain>
    </source>
</reference>
<gene>
    <name evidence="2" type="ORF">FQA47_019453</name>
</gene>
<organism evidence="2 3">
    <name type="scientific">Oryzias melastigma</name>
    <name type="common">Marine medaka</name>
    <dbReference type="NCBI Taxonomy" id="30732"/>
    <lineage>
        <taxon>Eukaryota</taxon>
        <taxon>Metazoa</taxon>
        <taxon>Chordata</taxon>
        <taxon>Craniata</taxon>
        <taxon>Vertebrata</taxon>
        <taxon>Euteleostomi</taxon>
        <taxon>Actinopterygii</taxon>
        <taxon>Neopterygii</taxon>
        <taxon>Teleostei</taxon>
        <taxon>Neoteleostei</taxon>
        <taxon>Acanthomorphata</taxon>
        <taxon>Ovalentaria</taxon>
        <taxon>Atherinomorphae</taxon>
        <taxon>Beloniformes</taxon>
        <taxon>Adrianichthyidae</taxon>
        <taxon>Oryziinae</taxon>
        <taxon>Oryzias</taxon>
    </lineage>
</organism>
<protein>
    <submittedName>
        <fullName evidence="2">Uncharacterized protein</fullName>
    </submittedName>
</protein>
<proteinExistence type="predicted"/>
<dbReference type="EMBL" id="WKFB01000415">
    <property type="protein sequence ID" value="KAF6723797.1"/>
    <property type="molecule type" value="Genomic_DNA"/>
</dbReference>
<name>A0A834FAI6_ORYME</name>
<evidence type="ECO:0000313" key="2">
    <source>
        <dbReference type="EMBL" id="KAF6723797.1"/>
    </source>
</evidence>
<comment type="caution">
    <text evidence="2">The sequence shown here is derived from an EMBL/GenBank/DDBJ whole genome shotgun (WGS) entry which is preliminary data.</text>
</comment>
<accession>A0A834FAI6</accession>
<feature type="region of interest" description="Disordered" evidence="1">
    <location>
        <begin position="1"/>
        <end position="72"/>
    </location>
</feature>
<dbReference type="AlphaFoldDB" id="A0A834FAI6"/>
<dbReference type="Proteomes" id="UP000646548">
    <property type="component" value="Unassembled WGS sequence"/>
</dbReference>
<evidence type="ECO:0000313" key="3">
    <source>
        <dbReference type="Proteomes" id="UP000646548"/>
    </source>
</evidence>
<evidence type="ECO:0000256" key="1">
    <source>
        <dbReference type="SAM" id="MobiDB-lite"/>
    </source>
</evidence>
<sequence length="116" mass="12111">MTVCRRSSAATSVRVNERVSAEPAEVYSDPGGKLVFAAEQSGSGGSGTSPRRPECPAEHSRSSTVLQQPAPGLEDGVRAAPLALFSPQIKAGQHLLTIASTSSAAIFVEEYRESPN</sequence>